<keyword evidence="1" id="KW-0238">DNA-binding</keyword>
<protein>
    <submittedName>
        <fullName evidence="3">Transcriptional regulator, Cro/CI family</fullName>
    </submittedName>
</protein>
<comment type="caution">
    <text evidence="3">The sequence shown here is derived from an EMBL/GenBank/DDBJ whole genome shotgun (WGS) entry which is preliminary data.</text>
</comment>
<keyword evidence="4" id="KW-1185">Reference proteome</keyword>
<evidence type="ECO:0000313" key="3">
    <source>
        <dbReference type="EMBL" id="GBF35502.1"/>
    </source>
</evidence>
<sequence length="173" mass="19860">MNLGNRLKKARMKRGLTQIQAAQILGIANTALSNYERGERDPDTTLLKRLSELYGVSADHLLNININSKIDIMELLEDGNTEVDIEGRPLTLEQRLKIKYFLSGLLRVEQRNSKPEDVKYLENNFSDTNLDRQLDRAVIAASHESRQFLQASPDLRELIKEEVVKILEERKSK</sequence>
<feature type="domain" description="HTH cro/C1-type" evidence="2">
    <location>
        <begin position="7"/>
        <end position="61"/>
    </location>
</feature>
<dbReference type="InterPro" id="IPR001387">
    <property type="entry name" value="Cro/C1-type_HTH"/>
</dbReference>
<organism evidence="3 4">
    <name type="scientific">Desulfocucumis palustris</name>
    <dbReference type="NCBI Taxonomy" id="1898651"/>
    <lineage>
        <taxon>Bacteria</taxon>
        <taxon>Bacillati</taxon>
        <taxon>Bacillota</taxon>
        <taxon>Clostridia</taxon>
        <taxon>Eubacteriales</taxon>
        <taxon>Desulfocucumaceae</taxon>
        <taxon>Desulfocucumis</taxon>
    </lineage>
</organism>
<name>A0A2L2XH99_9FIRM</name>
<dbReference type="CDD" id="cd00093">
    <property type="entry name" value="HTH_XRE"/>
    <property type="match status" value="1"/>
</dbReference>
<dbReference type="Pfam" id="PF01381">
    <property type="entry name" value="HTH_3"/>
    <property type="match status" value="1"/>
</dbReference>
<accession>A0A2L2XH99</accession>
<dbReference type="AlphaFoldDB" id="A0A2L2XH99"/>
<dbReference type="PANTHER" id="PTHR46558:SF13">
    <property type="entry name" value="HTH-TYPE TRANSCRIPTIONAL REGULATOR IMMR"/>
    <property type="match status" value="1"/>
</dbReference>
<dbReference type="Proteomes" id="UP000239549">
    <property type="component" value="Unassembled WGS sequence"/>
</dbReference>
<dbReference type="PROSITE" id="PS50943">
    <property type="entry name" value="HTH_CROC1"/>
    <property type="match status" value="1"/>
</dbReference>
<proteinExistence type="predicted"/>
<evidence type="ECO:0000313" key="4">
    <source>
        <dbReference type="Proteomes" id="UP000239549"/>
    </source>
</evidence>
<evidence type="ECO:0000256" key="1">
    <source>
        <dbReference type="ARBA" id="ARBA00023125"/>
    </source>
</evidence>
<dbReference type="SMART" id="SM00530">
    <property type="entry name" value="HTH_XRE"/>
    <property type="match status" value="1"/>
</dbReference>
<dbReference type="Gene3D" id="1.10.260.40">
    <property type="entry name" value="lambda repressor-like DNA-binding domains"/>
    <property type="match status" value="1"/>
</dbReference>
<dbReference type="PANTHER" id="PTHR46558">
    <property type="entry name" value="TRACRIPTIONAL REGULATORY PROTEIN-RELATED-RELATED"/>
    <property type="match status" value="1"/>
</dbReference>
<evidence type="ECO:0000259" key="2">
    <source>
        <dbReference type="PROSITE" id="PS50943"/>
    </source>
</evidence>
<dbReference type="InterPro" id="IPR010982">
    <property type="entry name" value="Lambda_DNA-bd_dom_sf"/>
</dbReference>
<reference evidence="4" key="1">
    <citation type="submission" date="2018-02" db="EMBL/GenBank/DDBJ databases">
        <title>Genome sequence of Desulfocucumis palustris strain NAW-5.</title>
        <authorList>
            <person name="Watanabe M."/>
            <person name="Kojima H."/>
            <person name="Fukui M."/>
        </authorList>
    </citation>
    <scope>NUCLEOTIDE SEQUENCE [LARGE SCALE GENOMIC DNA]</scope>
    <source>
        <strain evidence="4">NAW-5</strain>
    </source>
</reference>
<dbReference type="EMBL" id="BFAV01000172">
    <property type="protein sequence ID" value="GBF35502.1"/>
    <property type="molecule type" value="Genomic_DNA"/>
</dbReference>
<dbReference type="RefSeq" id="WP_104373570.1">
    <property type="nucleotide sequence ID" value="NZ_BFAV01000172.1"/>
</dbReference>
<dbReference type="SUPFAM" id="SSF47413">
    <property type="entry name" value="lambda repressor-like DNA-binding domains"/>
    <property type="match status" value="1"/>
</dbReference>
<gene>
    <name evidence="3" type="ORF">DCCM_4631</name>
</gene>
<dbReference type="OrthoDB" id="1786861at2"/>
<dbReference type="GO" id="GO:0003677">
    <property type="term" value="F:DNA binding"/>
    <property type="evidence" value="ECO:0007669"/>
    <property type="project" value="UniProtKB-KW"/>
</dbReference>